<proteinExistence type="predicted"/>
<dbReference type="Proteomes" id="UP000001542">
    <property type="component" value="Unassembled WGS sequence"/>
</dbReference>
<dbReference type="SUPFAM" id="SSF47862">
    <property type="entry name" value="Saposin"/>
    <property type="match status" value="1"/>
</dbReference>
<dbReference type="PROSITE" id="PS50015">
    <property type="entry name" value="SAP_B"/>
    <property type="match status" value="1"/>
</dbReference>
<dbReference type="VEuPathDB" id="TrichDB:TVAGG3_0719420"/>
<dbReference type="VEuPathDB" id="TrichDB:TVAG_464870"/>
<dbReference type="InParanoid" id="A2DTV3"/>
<sequence>MTNLPTAETDYHFYVLLIQCLIFQLQRMSHLPDSFGRITKSLAHGLDEAQIKQKAQTMCKSLDSLNDICDLVVDKYAGKLLTSLRSGQTPMAACLSISACEQYRGYRRSGRVSKSSEHNSHRRYPKHYEVNGPEFKTEPGPSWSYAWHEDI</sequence>
<evidence type="ECO:0000256" key="2">
    <source>
        <dbReference type="SAM" id="MobiDB-lite"/>
    </source>
</evidence>
<reference evidence="4" key="1">
    <citation type="submission" date="2006-10" db="EMBL/GenBank/DDBJ databases">
        <authorList>
            <person name="Amadeo P."/>
            <person name="Zhao Q."/>
            <person name="Wortman J."/>
            <person name="Fraser-Liggett C."/>
            <person name="Carlton J."/>
        </authorList>
    </citation>
    <scope>NUCLEOTIDE SEQUENCE</scope>
    <source>
        <strain evidence="4">G3</strain>
    </source>
</reference>
<dbReference type="AlphaFoldDB" id="A2DTV3"/>
<gene>
    <name evidence="4" type="ORF">TVAG_464870</name>
</gene>
<feature type="domain" description="Saposin B-type" evidence="3">
    <location>
        <begin position="48"/>
        <end position="104"/>
    </location>
</feature>
<dbReference type="InterPro" id="IPR011001">
    <property type="entry name" value="Saposin-like"/>
</dbReference>
<evidence type="ECO:0000313" key="5">
    <source>
        <dbReference type="Proteomes" id="UP000001542"/>
    </source>
</evidence>
<dbReference type="KEGG" id="tva:4774109"/>
<accession>A2DTV3</accession>
<name>A2DTV3_TRIV3</name>
<protein>
    <submittedName>
        <fullName evidence="4">Surfactant B protein, putative</fullName>
    </submittedName>
</protein>
<feature type="region of interest" description="Disordered" evidence="2">
    <location>
        <begin position="111"/>
        <end position="133"/>
    </location>
</feature>
<evidence type="ECO:0000259" key="3">
    <source>
        <dbReference type="PROSITE" id="PS50015"/>
    </source>
</evidence>
<organism evidence="4 5">
    <name type="scientific">Trichomonas vaginalis (strain ATCC PRA-98 / G3)</name>
    <dbReference type="NCBI Taxonomy" id="412133"/>
    <lineage>
        <taxon>Eukaryota</taxon>
        <taxon>Metamonada</taxon>
        <taxon>Parabasalia</taxon>
        <taxon>Trichomonadida</taxon>
        <taxon>Trichomonadidae</taxon>
        <taxon>Trichomonas</taxon>
    </lineage>
</organism>
<evidence type="ECO:0000256" key="1">
    <source>
        <dbReference type="ARBA" id="ARBA00023157"/>
    </source>
</evidence>
<dbReference type="EMBL" id="DS113246">
    <property type="protein sequence ID" value="EAY16100.1"/>
    <property type="molecule type" value="Genomic_DNA"/>
</dbReference>
<dbReference type="SMR" id="A2DTV3"/>
<dbReference type="InterPro" id="IPR008139">
    <property type="entry name" value="SaposinB_dom"/>
</dbReference>
<evidence type="ECO:0000313" key="4">
    <source>
        <dbReference type="EMBL" id="EAY16100.1"/>
    </source>
</evidence>
<keyword evidence="1" id="KW-1015">Disulfide bond</keyword>
<keyword evidence="5" id="KW-1185">Reference proteome</keyword>
<reference evidence="4" key="2">
    <citation type="journal article" date="2007" name="Science">
        <title>Draft genome sequence of the sexually transmitted pathogen Trichomonas vaginalis.</title>
        <authorList>
            <person name="Carlton J.M."/>
            <person name="Hirt R.P."/>
            <person name="Silva J.C."/>
            <person name="Delcher A.L."/>
            <person name="Schatz M."/>
            <person name="Zhao Q."/>
            <person name="Wortman J.R."/>
            <person name="Bidwell S.L."/>
            <person name="Alsmark U.C.M."/>
            <person name="Besteiro S."/>
            <person name="Sicheritz-Ponten T."/>
            <person name="Noel C.J."/>
            <person name="Dacks J.B."/>
            <person name="Foster P.G."/>
            <person name="Simillion C."/>
            <person name="Van de Peer Y."/>
            <person name="Miranda-Saavedra D."/>
            <person name="Barton G.J."/>
            <person name="Westrop G.D."/>
            <person name="Mueller S."/>
            <person name="Dessi D."/>
            <person name="Fiori P.L."/>
            <person name="Ren Q."/>
            <person name="Paulsen I."/>
            <person name="Zhang H."/>
            <person name="Bastida-Corcuera F.D."/>
            <person name="Simoes-Barbosa A."/>
            <person name="Brown M.T."/>
            <person name="Hayes R.D."/>
            <person name="Mukherjee M."/>
            <person name="Okumura C.Y."/>
            <person name="Schneider R."/>
            <person name="Smith A.J."/>
            <person name="Vanacova S."/>
            <person name="Villalvazo M."/>
            <person name="Haas B.J."/>
            <person name="Pertea M."/>
            <person name="Feldblyum T.V."/>
            <person name="Utterback T.R."/>
            <person name="Shu C.L."/>
            <person name="Osoegawa K."/>
            <person name="de Jong P.J."/>
            <person name="Hrdy I."/>
            <person name="Horvathova L."/>
            <person name="Zubacova Z."/>
            <person name="Dolezal P."/>
            <person name="Malik S.B."/>
            <person name="Logsdon J.M. Jr."/>
            <person name="Henze K."/>
            <person name="Gupta A."/>
            <person name="Wang C.C."/>
            <person name="Dunne R.L."/>
            <person name="Upcroft J.A."/>
            <person name="Upcroft P."/>
            <person name="White O."/>
            <person name="Salzberg S.L."/>
            <person name="Tang P."/>
            <person name="Chiu C.-H."/>
            <person name="Lee Y.-S."/>
            <person name="Embley T.M."/>
            <person name="Coombs G.H."/>
            <person name="Mottram J.C."/>
            <person name="Tachezy J."/>
            <person name="Fraser-Liggett C.M."/>
            <person name="Johnson P.J."/>
        </authorList>
    </citation>
    <scope>NUCLEOTIDE SEQUENCE [LARGE SCALE GENOMIC DNA]</scope>
    <source>
        <strain evidence="4">G3</strain>
    </source>
</reference>
<dbReference type="Gene3D" id="1.10.225.10">
    <property type="entry name" value="Saposin-like"/>
    <property type="match status" value="1"/>
</dbReference>